<organism evidence="1 2">
    <name type="scientific">Staphylococcus pseudoxylosus</name>
    <dbReference type="NCBI Taxonomy" id="2282419"/>
    <lineage>
        <taxon>Bacteria</taxon>
        <taxon>Bacillati</taxon>
        <taxon>Bacillota</taxon>
        <taxon>Bacilli</taxon>
        <taxon>Bacillales</taxon>
        <taxon>Staphylococcaceae</taxon>
        <taxon>Staphylococcus</taxon>
    </lineage>
</organism>
<dbReference type="AlphaFoldDB" id="A0AAQ0MGD0"/>
<dbReference type="EMBL" id="RCVN01000024">
    <property type="protein sequence ID" value="RMI83898.1"/>
    <property type="molecule type" value="Genomic_DNA"/>
</dbReference>
<name>A0AAQ0MGD0_9STAP</name>
<comment type="caution">
    <text evidence="1">The sequence shown here is derived from an EMBL/GenBank/DDBJ whole genome shotgun (WGS) entry which is preliminary data.</text>
</comment>
<accession>A0AAQ0MGD0</accession>
<sequence>MKFGAKHHLDFEDNINNIVTQSEKLLWNFRLVLNAYHIHCRYDVFSIQMSGLVRIYKLMFFGFYDTLIIRQVLLLKYIHKTSWCHFTCSMRIILPDK</sequence>
<proteinExistence type="predicted"/>
<evidence type="ECO:0000313" key="1">
    <source>
        <dbReference type="EMBL" id="RMI83898.1"/>
    </source>
</evidence>
<evidence type="ECO:0000313" key="2">
    <source>
        <dbReference type="Proteomes" id="UP000269505"/>
    </source>
</evidence>
<reference evidence="1 2" key="1">
    <citation type="submission" date="2018-10" db="EMBL/GenBank/DDBJ databases">
        <title>Staphylococcus pseudoxylosus sp. nov., isolated from bovine mastitis.</title>
        <authorList>
            <person name="Macfadyen A.C."/>
            <person name="Leroy S."/>
            <person name="Harrison E.M."/>
            <person name="Parkhill J."/>
            <person name="Holmes M.A."/>
            <person name="Paterson G.K."/>
        </authorList>
    </citation>
    <scope>NUCLEOTIDE SEQUENCE [LARGE SCALE GENOMIC DNA]</scope>
    <source>
        <strain evidence="1 2">S04009</strain>
    </source>
</reference>
<protein>
    <submittedName>
        <fullName evidence="1">Uncharacterized protein</fullName>
    </submittedName>
</protein>
<gene>
    <name evidence="1" type="ORF">D9V42_14070</name>
</gene>
<keyword evidence="2" id="KW-1185">Reference proteome</keyword>
<dbReference type="Proteomes" id="UP000269505">
    <property type="component" value="Unassembled WGS sequence"/>
</dbReference>